<evidence type="ECO:0000313" key="3">
    <source>
        <dbReference type="Proteomes" id="UP001163104"/>
    </source>
</evidence>
<dbReference type="AlphaFoldDB" id="A0AA46PDQ7"/>
<keyword evidence="1" id="KW-0812">Transmembrane</keyword>
<evidence type="ECO:0000313" key="2">
    <source>
        <dbReference type="EMBL" id="UYG96153.1"/>
    </source>
</evidence>
<organism evidence="2 3">
    <name type="scientific">Cytobacillus firmus</name>
    <name type="common">Bacillus firmus</name>
    <dbReference type="NCBI Taxonomy" id="1399"/>
    <lineage>
        <taxon>Bacteria</taxon>
        <taxon>Bacillati</taxon>
        <taxon>Bacillota</taxon>
        <taxon>Bacilli</taxon>
        <taxon>Bacillales</taxon>
        <taxon>Bacillaceae</taxon>
        <taxon>Cytobacillus</taxon>
    </lineage>
</organism>
<proteinExistence type="predicted"/>
<dbReference type="RefSeq" id="WP_261391473.1">
    <property type="nucleotide sequence ID" value="NZ_CANMEA010000001.1"/>
</dbReference>
<sequence length="41" mass="4621">MFGLSPLMTFMLFVFWPLSLAAAGLWGLLAFKNKEEEDDAL</sequence>
<keyword evidence="1" id="KW-1133">Transmembrane helix</keyword>
<name>A0AA46PDQ7_CYTFI</name>
<dbReference type="Proteomes" id="UP001163104">
    <property type="component" value="Chromosome"/>
</dbReference>
<keyword evidence="1" id="KW-0472">Membrane</keyword>
<feature type="transmembrane region" description="Helical" evidence="1">
    <location>
        <begin position="6"/>
        <end position="31"/>
    </location>
</feature>
<accession>A0AA46PDQ7</accession>
<gene>
    <name evidence="2" type="ORF">OD459_03740</name>
</gene>
<reference evidence="2" key="1">
    <citation type="submission" date="2022-10" db="EMBL/GenBank/DDBJ databases">
        <title>Mechanism of multi-heavy metal repair in Cytobacillus Firmus M7.</title>
        <authorList>
            <person name="Li X."/>
            <person name="Yu C."/>
        </authorList>
    </citation>
    <scope>NUCLEOTIDE SEQUENCE</scope>
    <source>
        <strain evidence="2">M7</strain>
    </source>
</reference>
<protein>
    <submittedName>
        <fullName evidence="2">Uncharacterized protein</fullName>
    </submittedName>
</protein>
<evidence type="ECO:0000256" key="1">
    <source>
        <dbReference type="SAM" id="Phobius"/>
    </source>
</evidence>
<dbReference type="EMBL" id="CP107027">
    <property type="protein sequence ID" value="UYG96153.1"/>
    <property type="molecule type" value="Genomic_DNA"/>
</dbReference>